<dbReference type="SUPFAM" id="SSF51445">
    <property type="entry name" value="(Trans)glycosidases"/>
    <property type="match status" value="1"/>
</dbReference>
<comment type="similarity">
    <text evidence="1">Belongs to the glycosyl hydrolase 30 family.</text>
</comment>
<name>A0A150PVC5_SORCE</name>
<evidence type="ECO:0000313" key="5">
    <source>
        <dbReference type="Proteomes" id="UP000075420"/>
    </source>
</evidence>
<dbReference type="AlphaFoldDB" id="A0A150PVC5"/>
<accession>A0A150PVC5</accession>
<dbReference type="GO" id="GO:0006680">
    <property type="term" value="P:glucosylceramide catabolic process"/>
    <property type="evidence" value="ECO:0007669"/>
    <property type="project" value="TreeGrafter"/>
</dbReference>
<dbReference type="InterPro" id="IPR001139">
    <property type="entry name" value="Glyco_hydro_30"/>
</dbReference>
<organism evidence="4 5">
    <name type="scientific">Sorangium cellulosum</name>
    <name type="common">Polyangium cellulosum</name>
    <dbReference type="NCBI Taxonomy" id="56"/>
    <lineage>
        <taxon>Bacteria</taxon>
        <taxon>Pseudomonadati</taxon>
        <taxon>Myxococcota</taxon>
        <taxon>Polyangia</taxon>
        <taxon>Polyangiales</taxon>
        <taxon>Polyangiaceae</taxon>
        <taxon>Sorangium</taxon>
    </lineage>
</organism>
<dbReference type="GO" id="GO:0016020">
    <property type="term" value="C:membrane"/>
    <property type="evidence" value="ECO:0007669"/>
    <property type="project" value="GOC"/>
</dbReference>
<proteinExistence type="inferred from homology"/>
<keyword evidence="2" id="KW-0732">Signal</keyword>
<dbReference type="Gene3D" id="3.20.20.80">
    <property type="entry name" value="Glycosidases"/>
    <property type="match status" value="1"/>
</dbReference>
<gene>
    <name evidence="4" type="ORF">BE08_32505</name>
</gene>
<dbReference type="InterPro" id="IPR017853">
    <property type="entry name" value="GH"/>
</dbReference>
<reference evidence="4 5" key="1">
    <citation type="submission" date="2014-02" db="EMBL/GenBank/DDBJ databases">
        <title>The small core and large imbalanced accessory genome model reveals a collaborative survival strategy of Sorangium cellulosum strains in nature.</title>
        <authorList>
            <person name="Han K."/>
            <person name="Peng R."/>
            <person name="Blom J."/>
            <person name="Li Y.-Z."/>
        </authorList>
    </citation>
    <scope>NUCLEOTIDE SEQUENCE [LARGE SCALE GENOMIC DNA]</scope>
    <source>
        <strain evidence="4 5">So0157-25</strain>
    </source>
</reference>
<evidence type="ECO:0000256" key="1">
    <source>
        <dbReference type="ARBA" id="ARBA00005382"/>
    </source>
</evidence>
<evidence type="ECO:0000256" key="3">
    <source>
        <dbReference type="ARBA" id="ARBA00022801"/>
    </source>
</evidence>
<keyword evidence="3" id="KW-0378">Hydrolase</keyword>
<dbReference type="PANTHER" id="PTHR11069">
    <property type="entry name" value="GLUCOSYLCERAMIDASE"/>
    <property type="match status" value="1"/>
</dbReference>
<sequence>MTSGNADVTVDDATTYQRWDGFGGTFNEVGWHVLSMLGEPERARAIELLFDRHEGAAFVYGRVPIGASDYAMDRYTLNETPNDHAYAEESWGPRGVATQSALRWWRGARISVQSALARSALVG</sequence>
<dbReference type="PRINTS" id="PR00843">
    <property type="entry name" value="GLHYDRLASE30"/>
</dbReference>
<dbReference type="PANTHER" id="PTHR11069:SF23">
    <property type="entry name" value="LYSOSOMAL ACID GLUCOSYLCERAMIDASE"/>
    <property type="match status" value="1"/>
</dbReference>
<evidence type="ECO:0000256" key="2">
    <source>
        <dbReference type="ARBA" id="ARBA00022729"/>
    </source>
</evidence>
<dbReference type="EMBL" id="JELY01000360">
    <property type="protein sequence ID" value="KYF59644.1"/>
    <property type="molecule type" value="Genomic_DNA"/>
</dbReference>
<evidence type="ECO:0000313" key="4">
    <source>
        <dbReference type="EMBL" id="KYF59644.1"/>
    </source>
</evidence>
<protein>
    <submittedName>
        <fullName evidence="4">Uncharacterized protein</fullName>
    </submittedName>
</protein>
<dbReference type="GO" id="GO:0004348">
    <property type="term" value="F:glucosylceramidase activity"/>
    <property type="evidence" value="ECO:0007669"/>
    <property type="project" value="InterPro"/>
</dbReference>
<comment type="caution">
    <text evidence="4">The sequence shown here is derived from an EMBL/GenBank/DDBJ whole genome shotgun (WGS) entry which is preliminary data.</text>
</comment>
<dbReference type="Proteomes" id="UP000075420">
    <property type="component" value="Unassembled WGS sequence"/>
</dbReference>